<dbReference type="Proteomes" id="UP000535890">
    <property type="component" value="Unassembled WGS sequence"/>
</dbReference>
<evidence type="ECO:0000256" key="1">
    <source>
        <dbReference type="SAM" id="MobiDB-lite"/>
    </source>
</evidence>
<proteinExistence type="predicted"/>
<evidence type="ECO:0000313" key="3">
    <source>
        <dbReference type="Proteomes" id="UP000535890"/>
    </source>
</evidence>
<feature type="compositionally biased region" description="Acidic residues" evidence="1">
    <location>
        <begin position="207"/>
        <end position="222"/>
    </location>
</feature>
<protein>
    <recommendedName>
        <fullName evidence="4">Primosomal protein</fullName>
    </recommendedName>
</protein>
<accession>A0A7Y9DYB3</accession>
<reference evidence="2 3" key="1">
    <citation type="submission" date="2020-07" db="EMBL/GenBank/DDBJ databases">
        <title>Sequencing the genomes of 1000 actinobacteria strains.</title>
        <authorList>
            <person name="Klenk H.-P."/>
        </authorList>
    </citation>
    <scope>NUCLEOTIDE SEQUENCE [LARGE SCALE GENOMIC DNA]</scope>
    <source>
        <strain evidence="2 3">DSM 45772</strain>
    </source>
</reference>
<dbReference type="EMBL" id="JACCBN010000001">
    <property type="protein sequence ID" value="NYD37591.1"/>
    <property type="molecule type" value="Genomic_DNA"/>
</dbReference>
<dbReference type="RefSeq" id="WP_179795153.1">
    <property type="nucleotide sequence ID" value="NZ_BAABHP010000025.1"/>
</dbReference>
<evidence type="ECO:0008006" key="4">
    <source>
        <dbReference type="Google" id="ProtNLM"/>
    </source>
</evidence>
<evidence type="ECO:0000313" key="2">
    <source>
        <dbReference type="EMBL" id="NYD37591.1"/>
    </source>
</evidence>
<sequence>MAQDIVPITLALTGGDLVTLWAPRWREDGEEWEAFLGDDDHVFAFADAADLAAWIRTSDADGVSHDLADHPAWPVVGGLSVDELTPEDIQRYDVVGVPELVAEEPDTWSVDDLAEITAMTRSLADVCDLEVVTTILDSTPAFAALGQGALVFGGREGAALWAELADVVAERWDEVLDALDDLVAIPEVDVELAAKLRATATPPATENDTETDTETDTDDPEDAVSSGSAEDAENHPADPEAVVADPQDSAVDGPLADAPAELRTDTAGESVHSDLVDAAEEPEPGFWEEIGIDPISILSAEGEVITLRCFLDDEPVFLGRNGRIEVFANSRALRTWIAGEGAEGHDLAEVSTWADVLTAAVGGDLEVEVAPENRYVLVGLGEDLLEGPEAVDPTQLELAVELLLDAADWAGDELTREALAPSESLGWLVSFVLRPDPNRLTPSPPFSREATRWRELEDRLLGRLRHP</sequence>
<dbReference type="AlphaFoldDB" id="A0A7Y9DYB3"/>
<feature type="region of interest" description="Disordered" evidence="1">
    <location>
        <begin position="197"/>
        <end position="255"/>
    </location>
</feature>
<name>A0A7Y9DYB3_9PSEU</name>
<organism evidence="2 3">
    <name type="scientific">Actinomycetospora corticicola</name>
    <dbReference type="NCBI Taxonomy" id="663602"/>
    <lineage>
        <taxon>Bacteria</taxon>
        <taxon>Bacillati</taxon>
        <taxon>Actinomycetota</taxon>
        <taxon>Actinomycetes</taxon>
        <taxon>Pseudonocardiales</taxon>
        <taxon>Pseudonocardiaceae</taxon>
        <taxon>Actinomycetospora</taxon>
    </lineage>
</organism>
<comment type="caution">
    <text evidence="2">The sequence shown here is derived from an EMBL/GenBank/DDBJ whole genome shotgun (WGS) entry which is preliminary data.</text>
</comment>
<gene>
    <name evidence="2" type="ORF">BJ983_003693</name>
</gene>
<keyword evidence="3" id="KW-1185">Reference proteome</keyword>